<evidence type="ECO:0000256" key="3">
    <source>
        <dbReference type="ARBA" id="ARBA00023034"/>
    </source>
</evidence>
<dbReference type="GO" id="GO:0016616">
    <property type="term" value="F:oxidoreductase activity, acting on the CH-OH group of donors, NAD or NADP as acceptor"/>
    <property type="evidence" value="ECO:0007669"/>
    <property type="project" value="InterPro"/>
</dbReference>
<dbReference type="InterPro" id="IPR024095">
    <property type="entry name" value="Vesicle_P115"/>
</dbReference>
<feature type="domain" description="3-hydroxyacyl-CoA dehydrogenase C-terminal" evidence="6">
    <location>
        <begin position="187"/>
        <end position="227"/>
    </location>
</feature>
<dbReference type="Pfam" id="PF04871">
    <property type="entry name" value="Uso1_p115_C"/>
    <property type="match status" value="1"/>
</dbReference>
<dbReference type="Pfam" id="PF00725">
    <property type="entry name" value="3HCDH"/>
    <property type="match status" value="1"/>
</dbReference>
<evidence type="ECO:0000259" key="9">
    <source>
        <dbReference type="Pfam" id="PF04871"/>
    </source>
</evidence>
<dbReference type="InterPro" id="IPR006108">
    <property type="entry name" value="3HC_DH_C"/>
</dbReference>
<evidence type="ECO:0000259" key="6">
    <source>
        <dbReference type="Pfam" id="PF00725"/>
    </source>
</evidence>
<keyword evidence="3" id="KW-0333">Golgi apparatus</keyword>
<feature type="compositionally biased region" description="Pro residues" evidence="5">
    <location>
        <begin position="673"/>
        <end position="683"/>
    </location>
</feature>
<organism evidence="10 11">
    <name type="scientific">Ceratobasidium theobromae</name>
    <dbReference type="NCBI Taxonomy" id="1582974"/>
    <lineage>
        <taxon>Eukaryota</taxon>
        <taxon>Fungi</taxon>
        <taxon>Dikarya</taxon>
        <taxon>Basidiomycota</taxon>
        <taxon>Agaricomycotina</taxon>
        <taxon>Agaricomycetes</taxon>
        <taxon>Cantharellales</taxon>
        <taxon>Ceratobasidiaceae</taxon>
        <taxon>Ceratobasidium</taxon>
    </lineage>
</organism>
<dbReference type="GO" id="GO:0005795">
    <property type="term" value="C:Golgi stack"/>
    <property type="evidence" value="ECO:0007669"/>
    <property type="project" value="TreeGrafter"/>
</dbReference>
<name>A0A5N5QQB7_9AGAM</name>
<keyword evidence="2" id="KW-0560">Oxidoreductase</keyword>
<evidence type="ECO:0000313" key="10">
    <source>
        <dbReference type="EMBL" id="KAB5593808.1"/>
    </source>
</evidence>
<feature type="region of interest" description="Disordered" evidence="5">
    <location>
        <begin position="900"/>
        <end position="919"/>
    </location>
</feature>
<accession>A0A5N5QQB7</accession>
<dbReference type="Gene3D" id="1.25.10.10">
    <property type="entry name" value="Leucine-rich Repeat Variant"/>
    <property type="match status" value="1"/>
</dbReference>
<protein>
    <submittedName>
        <fullName evidence="10">Intracellular protein transport protein USO1</fullName>
    </submittedName>
</protein>
<feature type="domain" description="Uso1/p115-like vesicle tethering protein C-terminal" evidence="9">
    <location>
        <begin position="974"/>
        <end position="1085"/>
    </location>
</feature>
<dbReference type="Gene3D" id="1.10.1040.10">
    <property type="entry name" value="N-(1-d-carboxylethyl)-l-norvaline Dehydrogenase, domain 2"/>
    <property type="match status" value="1"/>
</dbReference>
<comment type="caution">
    <text evidence="10">The sequence shown here is derived from an EMBL/GenBank/DDBJ whole genome shotgun (WGS) entry which is preliminary data.</text>
</comment>
<dbReference type="GO" id="GO:0006631">
    <property type="term" value="P:fatty acid metabolic process"/>
    <property type="evidence" value="ECO:0007669"/>
    <property type="project" value="InterPro"/>
</dbReference>
<dbReference type="InterPro" id="IPR006953">
    <property type="entry name" value="Vesicle_Uso1_P115_head"/>
</dbReference>
<feature type="compositionally biased region" description="Basic and acidic residues" evidence="5">
    <location>
        <begin position="1067"/>
        <end position="1076"/>
    </location>
</feature>
<dbReference type="InterPro" id="IPR016024">
    <property type="entry name" value="ARM-type_fold"/>
</dbReference>
<feature type="region of interest" description="Disordered" evidence="5">
    <location>
        <begin position="1065"/>
        <end position="1085"/>
    </location>
</feature>
<dbReference type="InterPro" id="IPR008927">
    <property type="entry name" value="6-PGluconate_DH-like_C_sf"/>
</dbReference>
<dbReference type="InterPro" id="IPR013328">
    <property type="entry name" value="6PGD_dom2"/>
</dbReference>
<feature type="compositionally biased region" description="Basic and acidic residues" evidence="5">
    <location>
        <begin position="1034"/>
        <end position="1046"/>
    </location>
</feature>
<keyword evidence="11" id="KW-1185">Reference proteome</keyword>
<proteinExistence type="predicted"/>
<dbReference type="InterPro" id="IPR011989">
    <property type="entry name" value="ARM-like"/>
</dbReference>
<dbReference type="GO" id="GO:0048211">
    <property type="term" value="P:Golgi vesicle docking"/>
    <property type="evidence" value="ECO:0007669"/>
    <property type="project" value="TreeGrafter"/>
</dbReference>
<evidence type="ECO:0000256" key="2">
    <source>
        <dbReference type="ARBA" id="ARBA00023002"/>
    </source>
</evidence>
<dbReference type="GO" id="GO:0005783">
    <property type="term" value="C:endoplasmic reticulum"/>
    <property type="evidence" value="ECO:0007669"/>
    <property type="project" value="TreeGrafter"/>
</dbReference>
<dbReference type="InterPro" id="IPR006955">
    <property type="entry name" value="Uso1_p115_C"/>
</dbReference>
<dbReference type="GO" id="GO:0000139">
    <property type="term" value="C:Golgi membrane"/>
    <property type="evidence" value="ECO:0007669"/>
    <property type="project" value="InterPro"/>
</dbReference>
<feature type="region of interest" description="Disordered" evidence="5">
    <location>
        <begin position="670"/>
        <end position="696"/>
    </location>
</feature>
<dbReference type="PANTHER" id="PTHR10013:SF0">
    <property type="entry name" value="GENERAL VESICULAR TRANSPORT FACTOR P115"/>
    <property type="match status" value="1"/>
</dbReference>
<evidence type="ECO:0000259" key="8">
    <source>
        <dbReference type="Pfam" id="PF04869"/>
    </source>
</evidence>
<feature type="domain" description="Vesicle tethering protein Uso1/P115-like head" evidence="8">
    <location>
        <begin position="641"/>
        <end position="943"/>
    </location>
</feature>
<dbReference type="Pfam" id="PF04869">
    <property type="entry name" value="Uso1_p115_head"/>
    <property type="match status" value="1"/>
</dbReference>
<dbReference type="InterPro" id="IPR006176">
    <property type="entry name" value="3-OHacyl-CoA_DH_NAD-bd"/>
</dbReference>
<dbReference type="PANTHER" id="PTHR10013">
    <property type="entry name" value="GENERAL VESICULAR TRANSPORT FACTOR P115"/>
    <property type="match status" value="1"/>
</dbReference>
<dbReference type="GO" id="GO:0070403">
    <property type="term" value="F:NAD+ binding"/>
    <property type="evidence" value="ECO:0007669"/>
    <property type="project" value="InterPro"/>
</dbReference>
<dbReference type="Proteomes" id="UP000383932">
    <property type="component" value="Unassembled WGS sequence"/>
</dbReference>
<evidence type="ECO:0000313" key="11">
    <source>
        <dbReference type="Proteomes" id="UP000383932"/>
    </source>
</evidence>
<dbReference type="GO" id="GO:0006886">
    <property type="term" value="P:intracellular protein transport"/>
    <property type="evidence" value="ECO:0007669"/>
    <property type="project" value="InterPro"/>
</dbReference>
<dbReference type="GO" id="GO:0006888">
    <property type="term" value="P:endoplasmic reticulum to Golgi vesicle-mediated transport"/>
    <property type="evidence" value="ECO:0007669"/>
    <property type="project" value="TreeGrafter"/>
</dbReference>
<dbReference type="InterPro" id="IPR036291">
    <property type="entry name" value="NAD(P)-bd_dom_sf"/>
</dbReference>
<feature type="region of interest" description="Disordered" evidence="5">
    <location>
        <begin position="981"/>
        <end position="1050"/>
    </location>
</feature>
<evidence type="ECO:0000256" key="1">
    <source>
        <dbReference type="ARBA" id="ARBA00004555"/>
    </source>
</evidence>
<dbReference type="SUPFAM" id="SSF48179">
    <property type="entry name" value="6-phosphogluconate dehydrogenase C-terminal domain-like"/>
    <property type="match status" value="1"/>
</dbReference>
<evidence type="ECO:0000256" key="4">
    <source>
        <dbReference type="ARBA" id="ARBA00023054"/>
    </source>
</evidence>
<dbReference type="Gene3D" id="3.40.50.720">
    <property type="entry name" value="NAD(P)-binding Rossmann-like Domain"/>
    <property type="match status" value="1"/>
</dbReference>
<gene>
    <name evidence="10" type="ORF">CTheo_2777</name>
</gene>
<feature type="domain" description="3-hydroxyacyl-CoA dehydrogenase NAD binding" evidence="7">
    <location>
        <begin position="3"/>
        <end position="181"/>
    </location>
</feature>
<evidence type="ECO:0000259" key="7">
    <source>
        <dbReference type="Pfam" id="PF02737"/>
    </source>
</evidence>
<evidence type="ECO:0000256" key="5">
    <source>
        <dbReference type="SAM" id="MobiDB-lite"/>
    </source>
</evidence>
<dbReference type="GO" id="GO:0048280">
    <property type="term" value="P:vesicle fusion with Golgi apparatus"/>
    <property type="evidence" value="ECO:0007669"/>
    <property type="project" value="InterPro"/>
</dbReference>
<reference evidence="10 11" key="1">
    <citation type="journal article" date="2019" name="Fungal Biol. Biotechnol.">
        <title>Draft genome sequence of fastidious pathogen Ceratobasidium theobromae, which causes vascular-streak dieback in Theobroma cacao.</title>
        <authorList>
            <person name="Ali S.S."/>
            <person name="Asman A."/>
            <person name="Shao J."/>
            <person name="Firmansyah A.P."/>
            <person name="Susilo A.W."/>
            <person name="Rosmana A."/>
            <person name="McMahon P."/>
            <person name="Junaid M."/>
            <person name="Guest D."/>
            <person name="Kheng T.Y."/>
            <person name="Meinhardt L.W."/>
            <person name="Bailey B.A."/>
        </authorList>
    </citation>
    <scope>NUCLEOTIDE SEQUENCE [LARGE SCALE GENOMIC DNA]</scope>
    <source>
        <strain evidence="10 11">CT2</strain>
    </source>
</reference>
<keyword evidence="4" id="KW-0175">Coiled coil</keyword>
<comment type="subcellular location">
    <subcellularLocation>
        <location evidence="1">Golgi apparatus</location>
    </subcellularLocation>
</comment>
<dbReference type="SUPFAM" id="SSF51735">
    <property type="entry name" value="NAD(P)-binding Rossmann-fold domains"/>
    <property type="match status" value="1"/>
</dbReference>
<dbReference type="GO" id="GO:0012507">
    <property type="term" value="C:ER to Golgi transport vesicle membrane"/>
    <property type="evidence" value="ECO:0007669"/>
    <property type="project" value="TreeGrafter"/>
</dbReference>
<dbReference type="SUPFAM" id="SSF48371">
    <property type="entry name" value="ARM repeat"/>
    <property type="match status" value="1"/>
</dbReference>
<dbReference type="AlphaFoldDB" id="A0A5N5QQB7"/>
<dbReference type="OrthoDB" id="198977at2759"/>
<sequence length="1085" mass="117807">MDLGGGIAYVGAVRAKLPVHIYDRSSEQIKKSLALMDKLLDKEVAKGKLENTAVKEARDRVTIVGEEGIKGFRDLDMVVEAASENVALKLSLFNSLAKETRPDTILATNTSSISITKIAAAAIPEGVSPASEEGKKSAGRVVGLHFFNPVPVMKLVELISGLQTTSETLARARSFAEACDKDLHSTALLMPFINEAIMCLEKGVATRDDIDTTLRLGMNHPMGPLTLDIHTMSQAVRAMDFLSSSYQTFLSSAQPVTQTADSTIHRLADRLDPTCGLPDRRAAVLSLKGLSRDVKYKDEIGQVALERLVDVVLLGGDAEADPESGKAVLETLGLLCEVVPDEHGKISKGDVGYKHTDMLLSTSFYIRFTSLQLLSQIVQNRAQAVQKHLIDYPDGLPAVISILDEKREVIRNEALLLLQSLAHQNADIQKILAFSGAFEKLLDIVAEEGGVEGGVVVQDCLTVVDAMLRFNSSNQNYFRELSLPPRIPPLLLYPSPPPPPHAPAPQEFALQFWNDQKLVNAGLLVGIIALLTGSKTKTAEPSLRSLEAAGLFRCLIELALSSNAPAPLKTRALLALPSNPNFAVQITPYLPVPGTNGEEWDRLPEQEALGALVGVALDGEYGGILSAEAAGSDSEDVGLSKEELELRWAAASVFDSLVANDQNVRLAIVGSLAPPPPPPPRDPTQPMVPLDPPTPGQHLLSALVDLPSGKVSRRASTRIQLACTLFGSLVRGSEKAKGVARMVVPGESKAPATDADADSDDSPRLVSVLIGNVHLALRERGRGNRRAWDRVIVALLVALCIWMWDSPPSVRDFFGEGGGLQVLMEPITQTIGMDVFVQGLSAFLLGVCYEFNREPGEITRATLYPILHSRIGTDVFIARMARVREDERFKAVGPETPVIAPGLGLEDEPQEDGEGSKGEGDVWLDWGFVEFWKGNAYTIQRAISVDPDAAASNASMNEETAELIRSLKETIRAQANEMESLQEQLAKMSKEREQQRASHATQIAQMGKEREEERESHASQISALTEKVNETTGELDRVRAQKGEAEKEQEDLLVFLEELSSKRKRDKALMRSKGLEVSEDEGDDE</sequence>
<dbReference type="Pfam" id="PF02737">
    <property type="entry name" value="3HCDH_N"/>
    <property type="match status" value="1"/>
</dbReference>
<dbReference type="EMBL" id="SSOP01000030">
    <property type="protein sequence ID" value="KAB5593808.1"/>
    <property type="molecule type" value="Genomic_DNA"/>
</dbReference>
<feature type="compositionally biased region" description="Basic and acidic residues" evidence="5">
    <location>
        <begin position="1007"/>
        <end position="1017"/>
    </location>
</feature>